<dbReference type="PANTHER" id="PTHR15959:SF0">
    <property type="entry name" value="SYNTAXIN-18"/>
    <property type="match status" value="1"/>
</dbReference>
<organism evidence="11 12">
    <name type="scientific">Nitzschia inconspicua</name>
    <dbReference type="NCBI Taxonomy" id="303405"/>
    <lineage>
        <taxon>Eukaryota</taxon>
        <taxon>Sar</taxon>
        <taxon>Stramenopiles</taxon>
        <taxon>Ochrophyta</taxon>
        <taxon>Bacillariophyta</taxon>
        <taxon>Bacillariophyceae</taxon>
        <taxon>Bacillariophycidae</taxon>
        <taxon>Bacillariales</taxon>
        <taxon>Bacillariaceae</taxon>
        <taxon>Nitzschia</taxon>
    </lineage>
</organism>
<dbReference type="OrthoDB" id="342981at2759"/>
<evidence type="ECO:0000256" key="5">
    <source>
        <dbReference type="ARBA" id="ARBA00022927"/>
    </source>
</evidence>
<dbReference type="GO" id="GO:0006890">
    <property type="term" value="P:retrograde vesicle-mediated transport, Golgi to endoplasmic reticulum"/>
    <property type="evidence" value="ECO:0007669"/>
    <property type="project" value="TreeGrafter"/>
</dbReference>
<name>A0A9K3KG46_9STRA</name>
<evidence type="ECO:0000256" key="6">
    <source>
        <dbReference type="ARBA" id="ARBA00022989"/>
    </source>
</evidence>
<protein>
    <recommendedName>
        <fullName evidence="13">t-SNARE coiled-coil homology domain-containing protein</fullName>
    </recommendedName>
</protein>
<dbReference type="GO" id="GO:0031201">
    <property type="term" value="C:SNARE complex"/>
    <property type="evidence" value="ECO:0007669"/>
    <property type="project" value="TreeGrafter"/>
</dbReference>
<keyword evidence="3" id="KW-0813">Transport</keyword>
<dbReference type="GO" id="GO:0005783">
    <property type="term" value="C:endoplasmic reticulum"/>
    <property type="evidence" value="ECO:0007669"/>
    <property type="project" value="TreeGrafter"/>
</dbReference>
<evidence type="ECO:0000256" key="3">
    <source>
        <dbReference type="ARBA" id="ARBA00022448"/>
    </source>
</evidence>
<proteinExistence type="inferred from homology"/>
<feature type="transmembrane region" description="Helical" evidence="10">
    <location>
        <begin position="430"/>
        <end position="448"/>
    </location>
</feature>
<keyword evidence="6 10" id="KW-1133">Transmembrane helix</keyword>
<evidence type="ECO:0000256" key="10">
    <source>
        <dbReference type="SAM" id="Phobius"/>
    </source>
</evidence>
<evidence type="ECO:0000313" key="12">
    <source>
        <dbReference type="Proteomes" id="UP000693970"/>
    </source>
</evidence>
<evidence type="ECO:0000256" key="8">
    <source>
        <dbReference type="ARBA" id="ARBA00023136"/>
    </source>
</evidence>
<reference evidence="11" key="1">
    <citation type="journal article" date="2021" name="Sci. Rep.">
        <title>Diploid genomic architecture of Nitzschia inconspicua, an elite biomass production diatom.</title>
        <authorList>
            <person name="Oliver A."/>
            <person name="Podell S."/>
            <person name="Pinowska A."/>
            <person name="Traller J.C."/>
            <person name="Smith S.R."/>
            <person name="McClure R."/>
            <person name="Beliaev A."/>
            <person name="Bohutskyi P."/>
            <person name="Hill E.A."/>
            <person name="Rabines A."/>
            <person name="Zheng H."/>
            <person name="Allen L.Z."/>
            <person name="Kuo A."/>
            <person name="Grigoriev I.V."/>
            <person name="Allen A.E."/>
            <person name="Hazlebeck D."/>
            <person name="Allen E.E."/>
        </authorList>
    </citation>
    <scope>NUCLEOTIDE SEQUENCE</scope>
    <source>
        <strain evidence="11">Hildebrandi</strain>
    </source>
</reference>
<keyword evidence="8 10" id="KW-0472">Membrane</keyword>
<accession>A0A9K3KG46</accession>
<feature type="region of interest" description="Disordered" evidence="9">
    <location>
        <begin position="212"/>
        <end position="254"/>
    </location>
</feature>
<comment type="caution">
    <text evidence="11">The sequence shown here is derived from an EMBL/GenBank/DDBJ whole genome shotgun (WGS) entry which is preliminary data.</text>
</comment>
<keyword evidence="7" id="KW-0175">Coiled coil</keyword>
<comment type="subcellular location">
    <subcellularLocation>
        <location evidence="1">Membrane</location>
        <topology evidence="1">Single-pass type IV membrane protein</topology>
    </subcellularLocation>
</comment>
<dbReference type="EMBL" id="JAGRRH010000024">
    <property type="protein sequence ID" value="KAG7342935.1"/>
    <property type="molecule type" value="Genomic_DNA"/>
</dbReference>
<feature type="compositionally biased region" description="Polar residues" evidence="9">
    <location>
        <begin position="240"/>
        <end position="250"/>
    </location>
</feature>
<evidence type="ECO:0008006" key="13">
    <source>
        <dbReference type="Google" id="ProtNLM"/>
    </source>
</evidence>
<evidence type="ECO:0000256" key="7">
    <source>
        <dbReference type="ARBA" id="ARBA00023054"/>
    </source>
</evidence>
<sequence>MSVTASVNRKNEWKRCCANAMGFEWVDRFEDEHNNNNINKNISKHTSGGYHSTSATGPILQVISLLDTTVDPDFVEVDHYRNDMSLQSKDAWMETVLRIQSDLSRMARLIRAKQQEYVSLDMKDEEASLLQSTVASFAATTANELETLREMITSTGSSTSATNNTANHRSGIVQILLEQLQQDITVPFGILQKQRTRIAVQIWQNPLQCQLYQPSPRKSKSKTRADILFDDDSDDDRNPRTNQQFLPRQRQQGRDQLGHDFISKYVNRPVAQVPPNPPDFLVRLTKRQKCGHQSSIITKMTSITPTNPRHGADEKSHATVQFSIPQVQPAAPPRFSPMDYQQQLEEDLQEETAQLSTALIASSGLDSVKQMETRMVEITTLIGQFSNLVQQQQEQVLHVYDTAQETKENMQKGQENLVDATERTKQSKHYKAWVIFAMAMILLFFHVLKS</sequence>
<evidence type="ECO:0000256" key="1">
    <source>
        <dbReference type="ARBA" id="ARBA00004211"/>
    </source>
</evidence>
<dbReference type="Proteomes" id="UP000693970">
    <property type="component" value="Unassembled WGS sequence"/>
</dbReference>
<gene>
    <name evidence="11" type="ORF">IV203_020880</name>
</gene>
<keyword evidence="5" id="KW-0653">Protein transport</keyword>
<evidence type="ECO:0000256" key="9">
    <source>
        <dbReference type="SAM" id="MobiDB-lite"/>
    </source>
</evidence>
<keyword evidence="4 10" id="KW-0812">Transmembrane</keyword>
<dbReference type="AlphaFoldDB" id="A0A9K3KG46"/>
<dbReference type="GO" id="GO:0015031">
    <property type="term" value="P:protein transport"/>
    <property type="evidence" value="ECO:0007669"/>
    <property type="project" value="UniProtKB-KW"/>
</dbReference>
<reference evidence="11" key="2">
    <citation type="submission" date="2021-04" db="EMBL/GenBank/DDBJ databases">
        <authorList>
            <person name="Podell S."/>
        </authorList>
    </citation>
    <scope>NUCLEOTIDE SEQUENCE</scope>
    <source>
        <strain evidence="11">Hildebrandi</strain>
    </source>
</reference>
<evidence type="ECO:0000313" key="11">
    <source>
        <dbReference type="EMBL" id="KAG7342935.1"/>
    </source>
</evidence>
<evidence type="ECO:0000256" key="2">
    <source>
        <dbReference type="ARBA" id="ARBA00009063"/>
    </source>
</evidence>
<comment type="similarity">
    <text evidence="2">Belongs to the syntaxin family.</text>
</comment>
<dbReference type="PANTHER" id="PTHR15959">
    <property type="entry name" value="SYNTAXIN-18"/>
    <property type="match status" value="1"/>
</dbReference>
<evidence type="ECO:0000256" key="4">
    <source>
        <dbReference type="ARBA" id="ARBA00022692"/>
    </source>
</evidence>
<keyword evidence="12" id="KW-1185">Reference proteome</keyword>